<keyword evidence="9" id="KW-1185">Reference proteome</keyword>
<dbReference type="HOGENOM" id="CLU_438549_0_0_3"/>
<feature type="domain" description="DNA methylase adenine-specific" evidence="7">
    <location>
        <begin position="136"/>
        <end position="369"/>
    </location>
</feature>
<dbReference type="InterPro" id="IPR003356">
    <property type="entry name" value="DNA_methylase_A-5"/>
</dbReference>
<dbReference type="OrthoDB" id="32195at2"/>
<evidence type="ECO:0000313" key="8">
    <source>
        <dbReference type="EMBL" id="ACK66975.1"/>
    </source>
</evidence>
<evidence type="ECO:0000259" key="7">
    <source>
        <dbReference type="Pfam" id="PF02384"/>
    </source>
</evidence>
<comment type="catalytic activity">
    <reaction evidence="6">
        <text>a 2'-deoxyadenosine in DNA + S-adenosyl-L-methionine = an N(6)-methyl-2'-deoxyadenosine in DNA + S-adenosyl-L-homocysteine + H(+)</text>
        <dbReference type="Rhea" id="RHEA:15197"/>
        <dbReference type="Rhea" id="RHEA-COMP:12418"/>
        <dbReference type="Rhea" id="RHEA-COMP:12419"/>
        <dbReference type="ChEBI" id="CHEBI:15378"/>
        <dbReference type="ChEBI" id="CHEBI:57856"/>
        <dbReference type="ChEBI" id="CHEBI:59789"/>
        <dbReference type="ChEBI" id="CHEBI:90615"/>
        <dbReference type="ChEBI" id="CHEBI:90616"/>
        <dbReference type="EC" id="2.1.1.72"/>
    </reaction>
</comment>
<dbReference type="AlphaFoldDB" id="B7JWD0"/>
<dbReference type="Proteomes" id="UP000008204">
    <property type="component" value="Chromosome"/>
</dbReference>
<accession>B7JWD0</accession>
<evidence type="ECO:0000256" key="3">
    <source>
        <dbReference type="ARBA" id="ARBA00022679"/>
    </source>
</evidence>
<dbReference type="PANTHER" id="PTHR42933">
    <property type="entry name" value="SLR6095 PROTEIN"/>
    <property type="match status" value="1"/>
</dbReference>
<evidence type="ECO:0000256" key="1">
    <source>
        <dbReference type="ARBA" id="ARBA00011900"/>
    </source>
</evidence>
<dbReference type="KEGG" id="cyp:PCC8801_2987"/>
<dbReference type="PANTHER" id="PTHR42933:SF3">
    <property type="entry name" value="TYPE I RESTRICTION ENZYME MJAVIII METHYLASE SUBUNIT"/>
    <property type="match status" value="1"/>
</dbReference>
<dbReference type="InterPro" id="IPR051537">
    <property type="entry name" value="DNA_Adenine_Mtase"/>
</dbReference>
<evidence type="ECO:0000256" key="4">
    <source>
        <dbReference type="ARBA" id="ARBA00022691"/>
    </source>
</evidence>
<proteinExistence type="predicted"/>
<dbReference type="Pfam" id="PF02384">
    <property type="entry name" value="N6_Mtase"/>
    <property type="match status" value="1"/>
</dbReference>
<keyword evidence="3" id="KW-0808">Transferase</keyword>
<reference evidence="9" key="1">
    <citation type="journal article" date="2011" name="MBio">
        <title>Novel metabolic attributes of the genus Cyanothece, comprising a group of unicellular nitrogen-fixing Cyanobacteria.</title>
        <authorList>
            <person name="Bandyopadhyay A."/>
            <person name="Elvitigala T."/>
            <person name="Welsh E."/>
            <person name="Stockel J."/>
            <person name="Liberton M."/>
            <person name="Min H."/>
            <person name="Sherman L.A."/>
            <person name="Pakrasi H.B."/>
        </authorList>
    </citation>
    <scope>NUCLEOTIDE SEQUENCE [LARGE SCALE GENOMIC DNA]</scope>
    <source>
        <strain evidence="9">PCC 8801</strain>
    </source>
</reference>
<keyword evidence="5" id="KW-0680">Restriction system</keyword>
<evidence type="ECO:0000256" key="5">
    <source>
        <dbReference type="ARBA" id="ARBA00022747"/>
    </source>
</evidence>
<dbReference type="GO" id="GO:0009007">
    <property type="term" value="F:site-specific DNA-methyltransferase (adenine-specific) activity"/>
    <property type="evidence" value="ECO:0007669"/>
    <property type="project" value="UniProtKB-EC"/>
</dbReference>
<evidence type="ECO:0000256" key="6">
    <source>
        <dbReference type="ARBA" id="ARBA00047942"/>
    </source>
</evidence>
<keyword evidence="4" id="KW-0949">S-adenosyl-L-methionine</keyword>
<dbReference type="Gene3D" id="3.40.50.150">
    <property type="entry name" value="Vaccinia Virus protein VP39"/>
    <property type="match status" value="1"/>
</dbReference>
<sequence>MTIAENLNKIWSEFRQFGITDDLVVIEYLARLLLEKVLDISQSNIGIHFDGMWPTYYQVMGFLTDLPLYQLYSSAELQSIIDTVTNLVPISTLPRHPKDIRNLNLELIQENLKNAINEVENIPNLFNHYILFRLSTRQSGGRYPTPRHITQFIFNLAQIEPHHSLADFACGSGGFLVERELTIDNYSKTWGIDISPEWIRLAYTNIALKKFPPQLGSGNAINVANSDDWKDRVCDRILMNPPFGEKIDSKLATENLGKNVGSRSETALTTLAIQKLAEDGIAGILVPSGLLFSNSKAERELRQTLIDDYHLKAVITLPKDALQPYSSLQSHLLLIHRFPSPNLGEGLGVRETWFFQLEEDGYSSGRSRDLTQKPDLSKSDFPFVEKVFKRQGDEFDYFFPDSHPEIGIKVIKNDENELLGFVFEGRETEINFVTFYPSPSPSTSPFLLIDTLPIDNPKLSIKIPLDGSEVNIIENPSQYLNDLFKPTKNNPIPETRLYSQPVKGIAIAFNSDTIITKENLRILGILIPSNQVINRNYDLRPEEYIDKPLETRLNNSPVELLTRIYSNQRQLTQNLETLFSRIELPSISTEKLPSPIVDTFTPIGKFNPQQQTIWDKIQRQTESYTDDNGDNYEIALHFTPQDIESEDNDEISDITQRTLELLEAMGVIIPVTLHNKLYYRRVTQRDLWTNSD</sequence>
<organism evidence="8 9">
    <name type="scientific">Rippkaea orientalis (strain PCC 8801 / RF-1)</name>
    <name type="common">Cyanothece sp. (strain PCC 8801)</name>
    <dbReference type="NCBI Taxonomy" id="41431"/>
    <lineage>
        <taxon>Bacteria</taxon>
        <taxon>Bacillati</taxon>
        <taxon>Cyanobacteriota</taxon>
        <taxon>Cyanophyceae</taxon>
        <taxon>Oscillatoriophycideae</taxon>
        <taxon>Chroococcales</taxon>
        <taxon>Aphanothecaceae</taxon>
        <taxon>Rippkaea</taxon>
        <taxon>Rippkaea orientalis</taxon>
    </lineage>
</organism>
<dbReference type="GO" id="GO:0008170">
    <property type="term" value="F:N-methyltransferase activity"/>
    <property type="evidence" value="ECO:0007669"/>
    <property type="project" value="InterPro"/>
</dbReference>
<keyword evidence="2 8" id="KW-0489">Methyltransferase</keyword>
<gene>
    <name evidence="8" type="ordered locus">PCC8801_2987</name>
</gene>
<dbReference type="RefSeq" id="WP_012596237.1">
    <property type="nucleotide sequence ID" value="NC_011726.1"/>
</dbReference>
<protein>
    <recommendedName>
        <fullName evidence="1">site-specific DNA-methyltransferase (adenine-specific)</fullName>
        <ecNumber evidence="1">2.1.1.72</ecNumber>
    </recommendedName>
</protein>
<dbReference type="GO" id="GO:0003677">
    <property type="term" value="F:DNA binding"/>
    <property type="evidence" value="ECO:0007669"/>
    <property type="project" value="InterPro"/>
</dbReference>
<evidence type="ECO:0000256" key="2">
    <source>
        <dbReference type="ARBA" id="ARBA00022603"/>
    </source>
</evidence>
<dbReference type="GO" id="GO:0009307">
    <property type="term" value="P:DNA restriction-modification system"/>
    <property type="evidence" value="ECO:0007669"/>
    <property type="project" value="UniProtKB-KW"/>
</dbReference>
<dbReference type="InterPro" id="IPR029063">
    <property type="entry name" value="SAM-dependent_MTases_sf"/>
</dbReference>
<dbReference type="STRING" id="41431.PCC8801_2987"/>
<evidence type="ECO:0000313" key="9">
    <source>
        <dbReference type="Proteomes" id="UP000008204"/>
    </source>
</evidence>
<dbReference type="EMBL" id="CP001287">
    <property type="protein sequence ID" value="ACK66975.1"/>
    <property type="molecule type" value="Genomic_DNA"/>
</dbReference>
<dbReference type="GO" id="GO:0032259">
    <property type="term" value="P:methylation"/>
    <property type="evidence" value="ECO:0007669"/>
    <property type="project" value="UniProtKB-KW"/>
</dbReference>
<dbReference type="EC" id="2.1.1.72" evidence="1"/>
<dbReference type="PRINTS" id="PR00507">
    <property type="entry name" value="N12N6MTFRASE"/>
</dbReference>
<dbReference type="eggNOG" id="COG0286">
    <property type="taxonomic scope" value="Bacteria"/>
</dbReference>
<name>B7JWD0_RIPO1</name>
<dbReference type="SUPFAM" id="SSF53335">
    <property type="entry name" value="S-adenosyl-L-methionine-dependent methyltransferases"/>
    <property type="match status" value="1"/>
</dbReference>